<dbReference type="Pfam" id="PF17998">
    <property type="entry name" value="AgI_II_C2"/>
    <property type="match status" value="1"/>
</dbReference>
<keyword evidence="10" id="KW-1185">Reference proteome</keyword>
<dbReference type="EMBL" id="PKIG01000002">
    <property type="protein sequence ID" value="PLA04327.1"/>
    <property type="molecule type" value="Genomic_DNA"/>
</dbReference>
<dbReference type="PROSITE" id="PS50847">
    <property type="entry name" value="GRAM_POS_ANCHORING"/>
    <property type="match status" value="1"/>
</dbReference>
<organism evidence="9 10">
    <name type="scientific">Streptococcus oralis subsp. dentisani</name>
    <dbReference type="NCBI Taxonomy" id="1458253"/>
    <lineage>
        <taxon>Bacteria</taxon>
        <taxon>Bacillati</taxon>
        <taxon>Bacillota</taxon>
        <taxon>Bacilli</taxon>
        <taxon>Lactobacillales</taxon>
        <taxon>Streptococcaceae</taxon>
        <taxon>Streptococcus</taxon>
    </lineage>
</organism>
<evidence type="ECO:0000313" key="9">
    <source>
        <dbReference type="EMBL" id="PLA04327.1"/>
    </source>
</evidence>
<evidence type="ECO:0000259" key="8">
    <source>
        <dbReference type="PROSITE" id="PS50847"/>
    </source>
</evidence>
<feature type="transmembrane region" description="Helical" evidence="6">
    <location>
        <begin position="1366"/>
        <end position="1386"/>
    </location>
</feature>
<feature type="region of interest" description="Disordered" evidence="5">
    <location>
        <begin position="147"/>
        <end position="186"/>
    </location>
</feature>
<evidence type="ECO:0000256" key="6">
    <source>
        <dbReference type="SAM" id="Phobius"/>
    </source>
</evidence>
<dbReference type="Gene3D" id="2.60.40.740">
    <property type="match status" value="4"/>
</dbReference>
<evidence type="ECO:0000256" key="3">
    <source>
        <dbReference type="ARBA" id="ARBA00022729"/>
    </source>
</evidence>
<evidence type="ECO:0000256" key="5">
    <source>
        <dbReference type="SAM" id="MobiDB-lite"/>
    </source>
</evidence>
<evidence type="ECO:0000313" key="10">
    <source>
        <dbReference type="Proteomes" id="UP000234761"/>
    </source>
</evidence>
<name>A0A2I1UEN0_STROR</name>
<evidence type="ECO:0000256" key="4">
    <source>
        <dbReference type="ARBA" id="ARBA00023088"/>
    </source>
</evidence>
<dbReference type="Pfam" id="PF16364">
    <property type="entry name" value="Antigen_C"/>
    <property type="match status" value="3"/>
</dbReference>
<protein>
    <submittedName>
        <fullName evidence="9">Peptidase</fullName>
    </submittedName>
</protein>
<dbReference type="InterPro" id="IPR019931">
    <property type="entry name" value="LPXTG_anchor"/>
</dbReference>
<keyword evidence="6" id="KW-0812">Transmembrane</keyword>
<feature type="compositionally biased region" description="Pro residues" evidence="5">
    <location>
        <begin position="1343"/>
        <end position="1359"/>
    </location>
</feature>
<keyword evidence="6" id="KW-0472">Membrane</keyword>
<comment type="caution">
    <text evidence="9">The sequence shown here is derived from an EMBL/GenBank/DDBJ whole genome shotgun (WGS) entry which is preliminary data.</text>
</comment>
<accession>A0A2I1UEN0</accession>
<feature type="compositionally biased region" description="Basic and acidic residues" evidence="5">
    <location>
        <begin position="1149"/>
        <end position="1165"/>
    </location>
</feature>
<gene>
    <name evidence="9" type="ORF">CYK16_04025</name>
</gene>
<dbReference type="Proteomes" id="UP000234761">
    <property type="component" value="Unassembled WGS sequence"/>
</dbReference>
<keyword evidence="2" id="KW-0964">Secreted</keyword>
<keyword evidence="3 7" id="KW-0732">Signal</keyword>
<dbReference type="RefSeq" id="WP_101776681.1">
    <property type="nucleotide sequence ID" value="NZ_PKIG01000002.1"/>
</dbReference>
<evidence type="ECO:0000256" key="7">
    <source>
        <dbReference type="SAM" id="SignalP"/>
    </source>
</evidence>
<dbReference type="NCBIfam" id="TIGR04228">
    <property type="entry name" value="isopep_sspB_C2"/>
    <property type="match status" value="1"/>
</dbReference>
<dbReference type="InterPro" id="IPR041324">
    <property type="entry name" value="AgI/II_N"/>
</dbReference>
<evidence type="ECO:0000256" key="2">
    <source>
        <dbReference type="ARBA" id="ARBA00022525"/>
    </source>
</evidence>
<reference evidence="9 10" key="1">
    <citation type="submission" date="2017-12" db="EMBL/GenBank/DDBJ databases">
        <title>Phylogenetic diversity of female urinary microbiome.</title>
        <authorList>
            <person name="Thomas-White K."/>
            <person name="Wolfe A.J."/>
        </authorList>
    </citation>
    <scope>NUCLEOTIDE SEQUENCE [LARGE SCALE GENOMIC DNA]</scope>
    <source>
        <strain evidence="9 10">UMB0832</strain>
    </source>
</reference>
<keyword evidence="1" id="KW-0134">Cell wall</keyword>
<dbReference type="InterPro" id="IPR026345">
    <property type="entry name" value="Adh_isopep-form_adh_dom"/>
</dbReference>
<feature type="region of interest" description="Disordered" evidence="5">
    <location>
        <begin position="1146"/>
        <end position="1165"/>
    </location>
</feature>
<feature type="region of interest" description="Disordered" evidence="5">
    <location>
        <begin position="1335"/>
        <end position="1364"/>
    </location>
</feature>
<feature type="chain" id="PRO_5014119759" evidence="7">
    <location>
        <begin position="43"/>
        <end position="1393"/>
    </location>
</feature>
<dbReference type="Pfam" id="PF00746">
    <property type="entry name" value="Gram_pos_anchor"/>
    <property type="match status" value="1"/>
</dbReference>
<dbReference type="Pfam" id="PF18652">
    <property type="entry name" value="Adhesin_P1_N"/>
    <property type="match status" value="1"/>
</dbReference>
<keyword evidence="4" id="KW-0572">Peptidoglycan-anchor</keyword>
<feature type="signal peptide" evidence="7">
    <location>
        <begin position="1"/>
        <end position="42"/>
    </location>
</feature>
<sequence>MFKTQETKVFGSIRKVKRYGACGVILGMAALAMAFSSGTVSADELSANQNVSKTVQEAPKQEVPKQDETVKKNTTVDVVVDHSTVDKAVSEAKKAGLEVKQDSPVDAGVAESQEELAKRQTAVEKDYANQANTVSTEIDGYKKDVVDNEREKKDVHDKNEEIRQDHEKAKKELKEKNDQIDEHNKENLAKYAKEQKAYEKKLGELKKKGVAATAPNITLYGNYDETKRGSLEYYGKLTAAFSGVKDLELVKGTLGATSETTIELGRTDMIDKEEIARQNATSTGGTILKNIKEGDWFTLHKIGKTQTGKTISVKFISKSTPTKAFEKEGNSQVYSRLWVWWSNWTIDNKGVSPFGFSPFNYLNPDFDYEFFDEATGKPLNIGRADVYSDIDYGQSIRHTYEDGSTGIVKTPSDSLVQETPIPAFGNKTGWKGVKTSGTYQSDDDTGLDEYKAGDPIYSNVNDFHDTPVGTIVSIGYGSKGHLSYYYGKKEFKPYSQEKFEAYRKYSDAERKAEGLPPYSDRELYEATYTFQLWGNNNVVETVDEVHPPELERHEKDTIPDPEYLPEPGKVKTRTVHVRYANLRYKPSVNPTKSIKDTHGNNIDGAKTFDKNVKFTLKTDYAPYSKFTASPKSIAKRFAILDDVQDGAYTVDNAKIKATDDEGKDVKQLFDMYHVLSDKGRTDVVNEILKESGFSPKGEFYMWVPKDNAAYYKNYVSKGKNVTFDLFAKLLVKEGQKVQNDFHQIDFGIDHKSNLVTAEVPDVKPEKHVLDKDGKKILDGQEVQIGQLIQYFLNGVTVPAKHDTISQYDGVDKLDVKHDRYTGNWKGIIKGTEYTAEKDLTLPYDVVLKDGKVIKAGDKIAKGTSYAFTFEFNQDTNSEFIKKLVTVKWDAKDGQWSYVINQDFLNSLGVKGTFDADFYIEAERIETGGKIENTFINIVNKQEMTAKVITRTPEPPKPKHPEKHALDKTGQKVLDGKEVQLGDFVQYLLDGATVPERHHMLYQYDGVDKLDMKHDRYTGNWKGIIKGTEYTAEKDLTLPYDVILKDGKVVKAGDKIAKGTSYAFTFEFNQDTNSEFIKKLVTVKWDAKDGQWSYVINQDFLNSLGVKGTFDADFYIEAERIETGDKIENTFINIVNKQEMTAKVITRTPEPPKPKHPEKHALDKTGQKVLDGKEVQMGELIQYLLDGATVPERHHTLYQYDGVDKLDMKHDRYTGNWKGVIKGTEYTAEKDLILPYDVILKDGKVVKAGDKIAKGSSYAFTFEFNQDTNSEFIKKIVKVKWNEQDGKWAYTIDKEFLNSLGVRGTFDADFYVEVERIASGEVENTFVNIVNGKEMDAKVTTTTPEPPAPEEPRKPQPQPALPNTGTASSMLGFVGIGILSMLGLVGLKRKKEVE</sequence>
<dbReference type="NCBIfam" id="TIGR01167">
    <property type="entry name" value="LPXTG_anchor"/>
    <property type="match status" value="1"/>
</dbReference>
<feature type="domain" description="Gram-positive cocci surface proteins LPxTG" evidence="8">
    <location>
        <begin position="1360"/>
        <end position="1393"/>
    </location>
</feature>
<keyword evidence="6" id="KW-1133">Transmembrane helix</keyword>
<proteinExistence type="predicted"/>
<evidence type="ECO:0000256" key="1">
    <source>
        <dbReference type="ARBA" id="ARBA00022512"/>
    </source>
</evidence>
<dbReference type="InterPro" id="IPR032300">
    <property type="entry name" value="Antigen_C"/>
</dbReference>